<dbReference type="InterPro" id="IPR039809">
    <property type="entry name" value="Chemokine_b/g/d"/>
</dbReference>
<evidence type="ECO:0000256" key="5">
    <source>
        <dbReference type="ARBA" id="ARBA00022525"/>
    </source>
</evidence>
<name>A0A7K7G0R9_CHIMN</name>
<dbReference type="Gene3D" id="2.40.50.40">
    <property type="match status" value="1"/>
</dbReference>
<dbReference type="Proteomes" id="UP000557271">
    <property type="component" value="Unassembled WGS sequence"/>
</dbReference>
<evidence type="ECO:0000313" key="12">
    <source>
        <dbReference type="EMBL" id="NWY63170.1"/>
    </source>
</evidence>
<evidence type="ECO:0000256" key="6">
    <source>
        <dbReference type="ARBA" id="ARBA00022729"/>
    </source>
</evidence>
<dbReference type="EMBL" id="VZSF01011311">
    <property type="protein sequence ID" value="NWY63170.1"/>
    <property type="molecule type" value="Genomic_DNA"/>
</dbReference>
<sequence>PGPFTPYECCFEYKKTPLRLANLKGFYRTPKECFSPAVVFETRNGTKICADPELPWVQKAVEKLEKKKRLRA</sequence>
<evidence type="ECO:0000256" key="4">
    <source>
        <dbReference type="ARBA" id="ARBA00022514"/>
    </source>
</evidence>
<comment type="caution">
    <text evidence="12">The sequence shown here is derived from an EMBL/GenBank/DDBJ whole genome shotgun (WGS) entry which is preliminary data.</text>
</comment>
<feature type="non-terminal residue" evidence="12">
    <location>
        <position position="1"/>
    </location>
</feature>
<dbReference type="GO" id="GO:0006954">
    <property type="term" value="P:inflammatory response"/>
    <property type="evidence" value="ECO:0007669"/>
    <property type="project" value="UniProtKB-KW"/>
</dbReference>
<evidence type="ECO:0000256" key="10">
    <source>
        <dbReference type="RuleBase" id="RU361150"/>
    </source>
</evidence>
<dbReference type="Pfam" id="PF00048">
    <property type="entry name" value="IL8"/>
    <property type="match status" value="1"/>
</dbReference>
<reference evidence="12 13" key="1">
    <citation type="submission" date="2019-09" db="EMBL/GenBank/DDBJ databases">
        <title>Bird 10,000 Genomes (B10K) Project - Family phase.</title>
        <authorList>
            <person name="Zhang G."/>
        </authorList>
    </citation>
    <scope>NUCLEOTIDE SEQUENCE [LARGE SCALE GENOMIC DNA]</scope>
    <source>
        <strain evidence="12">B10K-UC-030-51</strain>
    </source>
</reference>
<keyword evidence="8" id="KW-0395">Inflammatory response</keyword>
<organism evidence="12 13">
    <name type="scientific">Chionis minor</name>
    <name type="common">Black-faced sheathbill</name>
    <dbReference type="NCBI Taxonomy" id="227182"/>
    <lineage>
        <taxon>Eukaryota</taxon>
        <taxon>Metazoa</taxon>
        <taxon>Chordata</taxon>
        <taxon>Craniata</taxon>
        <taxon>Vertebrata</taxon>
        <taxon>Euteleostomi</taxon>
        <taxon>Archelosauria</taxon>
        <taxon>Archosauria</taxon>
        <taxon>Dinosauria</taxon>
        <taxon>Saurischia</taxon>
        <taxon>Theropoda</taxon>
        <taxon>Coelurosauria</taxon>
        <taxon>Aves</taxon>
        <taxon>Neognathae</taxon>
        <taxon>Neoaves</taxon>
        <taxon>Charadriiformes</taxon>
        <taxon>Chionididae</taxon>
        <taxon>Chionis</taxon>
    </lineage>
</organism>
<comment type="subcellular location">
    <subcellularLocation>
        <location evidence="1 10">Secreted</location>
    </subcellularLocation>
</comment>
<dbReference type="AlphaFoldDB" id="A0A7K7G0R9"/>
<feature type="domain" description="Chemokine interleukin-8-like" evidence="11">
    <location>
        <begin position="6"/>
        <end position="64"/>
    </location>
</feature>
<keyword evidence="4 10" id="KW-0202">Cytokine</keyword>
<gene>
    <name evidence="12" type="primary">Ccl5_2</name>
    <name evidence="12" type="ORF">CHIMIN_R01844</name>
</gene>
<dbReference type="GO" id="GO:0005615">
    <property type="term" value="C:extracellular space"/>
    <property type="evidence" value="ECO:0007669"/>
    <property type="project" value="UniProtKB-KW"/>
</dbReference>
<dbReference type="FunFam" id="2.40.50.40:FF:000012">
    <property type="entry name" value="C-C motif chemokine"/>
    <property type="match status" value="1"/>
</dbReference>
<accession>A0A7K7G0R9</accession>
<evidence type="ECO:0000256" key="9">
    <source>
        <dbReference type="ARBA" id="ARBA00046039"/>
    </source>
</evidence>
<dbReference type="GO" id="GO:0008009">
    <property type="term" value="F:chemokine activity"/>
    <property type="evidence" value="ECO:0007669"/>
    <property type="project" value="InterPro"/>
</dbReference>
<proteinExistence type="inferred from homology"/>
<comment type="similarity">
    <text evidence="2 10">Belongs to the intercrine beta (chemokine CC) family.</text>
</comment>
<dbReference type="SUPFAM" id="SSF54117">
    <property type="entry name" value="Interleukin 8-like chemokines"/>
    <property type="match status" value="1"/>
</dbReference>
<evidence type="ECO:0000313" key="13">
    <source>
        <dbReference type="Proteomes" id="UP000557271"/>
    </source>
</evidence>
<keyword evidence="13" id="KW-1185">Reference proteome</keyword>
<evidence type="ECO:0000256" key="3">
    <source>
        <dbReference type="ARBA" id="ARBA00022500"/>
    </source>
</evidence>
<dbReference type="SMART" id="SM00199">
    <property type="entry name" value="SCY"/>
    <property type="match status" value="1"/>
</dbReference>
<evidence type="ECO:0000256" key="8">
    <source>
        <dbReference type="ARBA" id="ARBA00023198"/>
    </source>
</evidence>
<feature type="non-terminal residue" evidence="12">
    <location>
        <position position="72"/>
    </location>
</feature>
<keyword evidence="7" id="KW-1015">Disulfide bond</keyword>
<protein>
    <recommendedName>
        <fullName evidence="10">C-C motif chemokine</fullName>
    </recommendedName>
</protein>
<dbReference type="InterPro" id="IPR000827">
    <property type="entry name" value="Chemokine_CC_CS"/>
</dbReference>
<dbReference type="InterPro" id="IPR001811">
    <property type="entry name" value="Chemokine_IL8-like_dom"/>
</dbReference>
<comment type="function">
    <text evidence="9">Chemokine, which displays chemotactic activity for T lymphocytes, preferentially Th2 cells, but not monocytes or granulocytes. Therefore plays an important role in a wide range of inflammatory and immunological processes. Acts by binding to CCR4 at T-cell surface. Mediates GM-CSF/CSF2-driven pain and inflammation. In the brain, required to maintain the typical, highly branched morphology of hippocampal microglia under homeostatic conditions. May be important for the appropriate adaptation of microglial morphology and synaptic plasticity to acute lipopolysaccharide (LPS)-induced neuroinflammation. Plays a role in wound healing, mainly by inducing fibroblast migration into the wound.</text>
</comment>
<evidence type="ECO:0000256" key="1">
    <source>
        <dbReference type="ARBA" id="ARBA00004613"/>
    </source>
</evidence>
<dbReference type="PANTHER" id="PTHR12015">
    <property type="entry name" value="SMALL INDUCIBLE CYTOKINE A"/>
    <property type="match status" value="1"/>
</dbReference>
<evidence type="ECO:0000256" key="2">
    <source>
        <dbReference type="ARBA" id="ARBA00010868"/>
    </source>
</evidence>
<dbReference type="GO" id="GO:0006955">
    <property type="term" value="P:immune response"/>
    <property type="evidence" value="ECO:0007669"/>
    <property type="project" value="InterPro"/>
</dbReference>
<dbReference type="PANTHER" id="PTHR12015:SF111">
    <property type="entry name" value="C-C MOTIF CHEMOKINE 17"/>
    <property type="match status" value="1"/>
</dbReference>
<dbReference type="CDD" id="cd00272">
    <property type="entry name" value="Chemokine_CC"/>
    <property type="match status" value="1"/>
</dbReference>
<keyword evidence="3 10" id="KW-0145">Chemotaxis</keyword>
<evidence type="ECO:0000259" key="11">
    <source>
        <dbReference type="SMART" id="SM00199"/>
    </source>
</evidence>
<dbReference type="InterPro" id="IPR036048">
    <property type="entry name" value="Interleukin_8-like_sf"/>
</dbReference>
<keyword evidence="5 10" id="KW-0964">Secreted</keyword>
<dbReference type="OrthoDB" id="9892424at2759"/>
<keyword evidence="6" id="KW-0732">Signal</keyword>
<dbReference type="PROSITE" id="PS00472">
    <property type="entry name" value="SMALL_CYTOKINES_CC"/>
    <property type="match status" value="1"/>
</dbReference>
<evidence type="ECO:0000256" key="7">
    <source>
        <dbReference type="ARBA" id="ARBA00023157"/>
    </source>
</evidence>